<reference evidence="5" key="1">
    <citation type="journal article" date="2023" name="Mol. Phylogenet. Evol.">
        <title>Genome-scale phylogeny and comparative genomics of the fungal order Sordariales.</title>
        <authorList>
            <person name="Hensen N."/>
            <person name="Bonometti L."/>
            <person name="Westerberg I."/>
            <person name="Brannstrom I.O."/>
            <person name="Guillou S."/>
            <person name="Cros-Aarteil S."/>
            <person name="Calhoun S."/>
            <person name="Haridas S."/>
            <person name="Kuo A."/>
            <person name="Mondo S."/>
            <person name="Pangilinan J."/>
            <person name="Riley R."/>
            <person name="LaButti K."/>
            <person name="Andreopoulos B."/>
            <person name="Lipzen A."/>
            <person name="Chen C."/>
            <person name="Yan M."/>
            <person name="Daum C."/>
            <person name="Ng V."/>
            <person name="Clum A."/>
            <person name="Steindorff A."/>
            <person name="Ohm R.A."/>
            <person name="Martin F."/>
            <person name="Silar P."/>
            <person name="Natvig D.O."/>
            <person name="Lalanne C."/>
            <person name="Gautier V."/>
            <person name="Ament-Velasquez S.L."/>
            <person name="Kruys A."/>
            <person name="Hutchinson M.I."/>
            <person name="Powell A.J."/>
            <person name="Barry K."/>
            <person name="Miller A.N."/>
            <person name="Grigoriev I.V."/>
            <person name="Debuchy R."/>
            <person name="Gladieux P."/>
            <person name="Hiltunen Thoren M."/>
            <person name="Johannesson H."/>
        </authorList>
    </citation>
    <scope>NUCLEOTIDE SEQUENCE</scope>
    <source>
        <strain evidence="5">CBS 958.72</strain>
    </source>
</reference>
<protein>
    <submittedName>
        <fullName evidence="5">Isoamyl alcohol oxidase</fullName>
    </submittedName>
</protein>
<proteinExistence type="inferred from homology"/>
<dbReference type="InterPro" id="IPR036318">
    <property type="entry name" value="FAD-bd_PCMH-like_sf"/>
</dbReference>
<dbReference type="InterPro" id="IPR012951">
    <property type="entry name" value="BBE"/>
</dbReference>
<dbReference type="Proteomes" id="UP001287356">
    <property type="component" value="Unassembled WGS sequence"/>
</dbReference>
<dbReference type="EMBL" id="JAULSN010000001">
    <property type="protein sequence ID" value="KAK3382193.1"/>
    <property type="molecule type" value="Genomic_DNA"/>
</dbReference>
<evidence type="ECO:0000256" key="1">
    <source>
        <dbReference type="ARBA" id="ARBA00005466"/>
    </source>
</evidence>
<reference evidence="5" key="2">
    <citation type="submission" date="2023-06" db="EMBL/GenBank/DDBJ databases">
        <authorList>
            <consortium name="Lawrence Berkeley National Laboratory"/>
            <person name="Haridas S."/>
            <person name="Hensen N."/>
            <person name="Bonometti L."/>
            <person name="Westerberg I."/>
            <person name="Brannstrom I.O."/>
            <person name="Guillou S."/>
            <person name="Cros-Aarteil S."/>
            <person name="Calhoun S."/>
            <person name="Kuo A."/>
            <person name="Mondo S."/>
            <person name="Pangilinan J."/>
            <person name="Riley R."/>
            <person name="Labutti K."/>
            <person name="Andreopoulos B."/>
            <person name="Lipzen A."/>
            <person name="Chen C."/>
            <person name="Yanf M."/>
            <person name="Daum C."/>
            <person name="Ng V."/>
            <person name="Clum A."/>
            <person name="Steindorff A."/>
            <person name="Ohm R."/>
            <person name="Martin F."/>
            <person name="Silar P."/>
            <person name="Natvig D."/>
            <person name="Lalanne C."/>
            <person name="Gautier V."/>
            <person name="Ament-Velasquez S.L."/>
            <person name="Kruys A."/>
            <person name="Hutchinson M.I."/>
            <person name="Powell A.J."/>
            <person name="Barry K."/>
            <person name="Miller A.N."/>
            <person name="Grigoriev I.V."/>
            <person name="Debuchy R."/>
            <person name="Gladieux P."/>
            <person name="Thoren M.H."/>
            <person name="Johannesson H."/>
        </authorList>
    </citation>
    <scope>NUCLEOTIDE SEQUENCE</scope>
    <source>
        <strain evidence="5">CBS 958.72</strain>
    </source>
</reference>
<dbReference type="InterPro" id="IPR016166">
    <property type="entry name" value="FAD-bd_PCMH"/>
</dbReference>
<evidence type="ECO:0000259" key="4">
    <source>
        <dbReference type="PROSITE" id="PS51387"/>
    </source>
</evidence>
<accession>A0AAE0TWM8</accession>
<feature type="domain" description="FAD-binding PCMH-type" evidence="4">
    <location>
        <begin position="133"/>
        <end position="316"/>
    </location>
</feature>
<dbReference type="InterPro" id="IPR006094">
    <property type="entry name" value="Oxid_FAD_bind_N"/>
</dbReference>
<dbReference type="Gene3D" id="3.30.465.10">
    <property type="match status" value="1"/>
</dbReference>
<dbReference type="AlphaFoldDB" id="A0AAE0TWM8"/>
<keyword evidence="3" id="KW-0732">Signal</keyword>
<gene>
    <name evidence="5" type="ORF">B0T24DRAFT_686037</name>
</gene>
<dbReference type="Pfam" id="PF01565">
    <property type="entry name" value="FAD_binding_4"/>
    <property type="match status" value="1"/>
</dbReference>
<comment type="similarity">
    <text evidence="1">Belongs to the oxygen-dependent FAD-linked oxidoreductase family.</text>
</comment>
<evidence type="ECO:0000256" key="3">
    <source>
        <dbReference type="SAM" id="SignalP"/>
    </source>
</evidence>
<dbReference type="SUPFAM" id="SSF56176">
    <property type="entry name" value="FAD-binding/transporter-associated domain-like"/>
    <property type="match status" value="1"/>
</dbReference>
<evidence type="ECO:0000256" key="2">
    <source>
        <dbReference type="ARBA" id="ARBA00023002"/>
    </source>
</evidence>
<evidence type="ECO:0000313" key="6">
    <source>
        <dbReference type="Proteomes" id="UP001287356"/>
    </source>
</evidence>
<evidence type="ECO:0000313" key="5">
    <source>
        <dbReference type="EMBL" id="KAK3382193.1"/>
    </source>
</evidence>
<keyword evidence="6" id="KW-1185">Reference proteome</keyword>
<sequence>MRLSVSRATALVAVPLCSASLQIPLAVPSHGMPASPFGIVNPDWNGLNKSVGGRLYAGAPVGLPCYDNFNSQPHEPDPAACNAVEEHRRDMDWLTTQTSGYAQGNWGVCQRPNSGCATSPTGPPINASTPCNQGNIPSYYVDVRQVSDIAAAFAFAAENKIPVVVKNSGHDYKGRSAGLGSLALWMHNYRQPPTLDANFVPGGCVEGAGPGITFGAGEGWDGVFAFAKTHSLTVAGGSSESVAPGGGWIAGGGHSGLSPRYGLGADNALQLRVVLPNGTYATASRCQNRDLFFALRGGGGGTFGVVTEMTTAAHPGTPVQWASIVFSSLTGPQQRALTAVLVANANAWAAAGWGGYAYPAGARPGGLYPVQLMNPHDLSRDEVKAALAPLLDFAASVNATHVVTSYPNFYDLYLVNIKGNLSMYGNFGLAQASRLVPSTLFAGAENQTLLTDTLIAAMASSPVPTDPKLSMMVLMVAPPPASQLPDSDSAVAPAWRRSTWHVIFSTAWDPADSSLTPAAIAAKYRAVTTAMGPLRAITPDGGAYLNEGDTYEPDPVAAFWGRENYARLLRVKGELDSKGLLQVFGGVGSNAGDQRFACYPSL</sequence>
<dbReference type="GO" id="GO:0071949">
    <property type="term" value="F:FAD binding"/>
    <property type="evidence" value="ECO:0007669"/>
    <property type="project" value="InterPro"/>
</dbReference>
<dbReference type="Pfam" id="PF08031">
    <property type="entry name" value="BBE"/>
    <property type="match status" value="1"/>
</dbReference>
<keyword evidence="2" id="KW-0560">Oxidoreductase</keyword>
<dbReference type="GO" id="GO:0016491">
    <property type="term" value="F:oxidoreductase activity"/>
    <property type="evidence" value="ECO:0007669"/>
    <property type="project" value="UniProtKB-KW"/>
</dbReference>
<dbReference type="PANTHER" id="PTHR13878:SF91">
    <property type="entry name" value="FAD BINDING DOMAIN PROTEIN (AFU_ORTHOLOGUE AFUA_6G12070)-RELATED"/>
    <property type="match status" value="1"/>
</dbReference>
<feature type="signal peptide" evidence="3">
    <location>
        <begin position="1"/>
        <end position="19"/>
    </location>
</feature>
<feature type="chain" id="PRO_5042087198" evidence="3">
    <location>
        <begin position="20"/>
        <end position="602"/>
    </location>
</feature>
<dbReference type="InterPro" id="IPR050432">
    <property type="entry name" value="FAD-linked_Oxidoreductases_BP"/>
</dbReference>
<comment type="caution">
    <text evidence="5">The sequence shown here is derived from an EMBL/GenBank/DDBJ whole genome shotgun (WGS) entry which is preliminary data.</text>
</comment>
<dbReference type="InterPro" id="IPR016169">
    <property type="entry name" value="FAD-bd_PCMH_sub2"/>
</dbReference>
<dbReference type="PROSITE" id="PS51387">
    <property type="entry name" value="FAD_PCMH"/>
    <property type="match status" value="1"/>
</dbReference>
<dbReference type="PANTHER" id="PTHR13878">
    <property type="entry name" value="GULONOLACTONE OXIDASE"/>
    <property type="match status" value="1"/>
</dbReference>
<organism evidence="5 6">
    <name type="scientific">Lasiosphaeria ovina</name>
    <dbReference type="NCBI Taxonomy" id="92902"/>
    <lineage>
        <taxon>Eukaryota</taxon>
        <taxon>Fungi</taxon>
        <taxon>Dikarya</taxon>
        <taxon>Ascomycota</taxon>
        <taxon>Pezizomycotina</taxon>
        <taxon>Sordariomycetes</taxon>
        <taxon>Sordariomycetidae</taxon>
        <taxon>Sordariales</taxon>
        <taxon>Lasiosphaeriaceae</taxon>
        <taxon>Lasiosphaeria</taxon>
    </lineage>
</organism>
<name>A0AAE0TWM8_9PEZI</name>